<gene>
    <name evidence="2" type="ORF">E2C01_004999</name>
</gene>
<proteinExistence type="predicted"/>
<dbReference type="Proteomes" id="UP000324222">
    <property type="component" value="Unassembled WGS sequence"/>
</dbReference>
<dbReference type="EMBL" id="VSRR010000210">
    <property type="protein sequence ID" value="MPC12313.1"/>
    <property type="molecule type" value="Genomic_DNA"/>
</dbReference>
<feature type="region of interest" description="Disordered" evidence="1">
    <location>
        <begin position="32"/>
        <end position="69"/>
    </location>
</feature>
<accession>A0A5B7CXX6</accession>
<dbReference type="AlphaFoldDB" id="A0A5B7CXX6"/>
<protein>
    <submittedName>
        <fullName evidence="2">Uncharacterized protein</fullName>
    </submittedName>
</protein>
<reference evidence="2 3" key="1">
    <citation type="submission" date="2019-05" db="EMBL/GenBank/DDBJ databases">
        <title>Another draft genome of Portunus trituberculatus and its Hox gene families provides insights of decapod evolution.</title>
        <authorList>
            <person name="Jeong J.-H."/>
            <person name="Song I."/>
            <person name="Kim S."/>
            <person name="Choi T."/>
            <person name="Kim D."/>
            <person name="Ryu S."/>
            <person name="Kim W."/>
        </authorList>
    </citation>
    <scope>NUCLEOTIDE SEQUENCE [LARGE SCALE GENOMIC DNA]</scope>
    <source>
        <tissue evidence="2">Muscle</tissue>
    </source>
</reference>
<evidence type="ECO:0000313" key="3">
    <source>
        <dbReference type="Proteomes" id="UP000324222"/>
    </source>
</evidence>
<name>A0A5B7CXX6_PORTR</name>
<comment type="caution">
    <text evidence="2">The sequence shown here is derived from an EMBL/GenBank/DDBJ whole genome shotgun (WGS) entry which is preliminary data.</text>
</comment>
<evidence type="ECO:0000256" key="1">
    <source>
        <dbReference type="SAM" id="MobiDB-lite"/>
    </source>
</evidence>
<organism evidence="2 3">
    <name type="scientific">Portunus trituberculatus</name>
    <name type="common">Swimming crab</name>
    <name type="synonym">Neptunus trituberculatus</name>
    <dbReference type="NCBI Taxonomy" id="210409"/>
    <lineage>
        <taxon>Eukaryota</taxon>
        <taxon>Metazoa</taxon>
        <taxon>Ecdysozoa</taxon>
        <taxon>Arthropoda</taxon>
        <taxon>Crustacea</taxon>
        <taxon>Multicrustacea</taxon>
        <taxon>Malacostraca</taxon>
        <taxon>Eumalacostraca</taxon>
        <taxon>Eucarida</taxon>
        <taxon>Decapoda</taxon>
        <taxon>Pleocyemata</taxon>
        <taxon>Brachyura</taxon>
        <taxon>Eubrachyura</taxon>
        <taxon>Portunoidea</taxon>
        <taxon>Portunidae</taxon>
        <taxon>Portuninae</taxon>
        <taxon>Portunus</taxon>
    </lineage>
</organism>
<keyword evidence="3" id="KW-1185">Reference proteome</keyword>
<feature type="compositionally biased region" description="Basic residues" evidence="1">
    <location>
        <begin position="56"/>
        <end position="67"/>
    </location>
</feature>
<sequence>MLFRATKKTLIVPFIQNLNNSPVAPSLTLARQPWPAASHATASNSRSERAGQTKAKANKQRRHRRIRATQGIVNNSFLFTKGESSTFPSPHFPIVFGSRCGNITESTTATTRD</sequence>
<evidence type="ECO:0000313" key="2">
    <source>
        <dbReference type="EMBL" id="MPC12313.1"/>
    </source>
</evidence>